<keyword evidence="3" id="KW-1185">Reference proteome</keyword>
<dbReference type="Proteomes" id="UP000195814">
    <property type="component" value="Chromosome"/>
</dbReference>
<accession>A0A1Y0LFU5</accession>
<protein>
    <submittedName>
        <fullName evidence="1">Uncharacterized protein</fullName>
    </submittedName>
</protein>
<dbReference type="EMBL" id="CP015579">
    <property type="protein sequence ID" value="ARU92504.1"/>
    <property type="molecule type" value="Genomic_DNA"/>
</dbReference>
<reference evidence="3 4" key="1">
    <citation type="submission" date="2016-05" db="EMBL/GenBank/DDBJ databases">
        <title>Complete genome sequence of two 2,5-diketo-D-glunonic acid producing strain Tatumella citrea.</title>
        <authorList>
            <person name="Duan C."/>
            <person name="Yang J."/>
            <person name="Yang S."/>
        </authorList>
    </citation>
    <scope>NUCLEOTIDE SEQUENCE [LARGE SCALE GENOMIC DNA]</scope>
    <source>
        <strain evidence="2 3">ATCC 39140</strain>
        <strain evidence="1 4">DSM 13699</strain>
    </source>
</reference>
<sequence length="88" mass="9795">MREYCANTRETVILPAKKIIVNRADPGGGRYWLAMATTLTKIAITLPQFIKICEVEMFPAGKILTRISPALMFRKPPSVYAILSSPGR</sequence>
<dbReference type="KEGG" id="tci:A7K98_01020"/>
<proteinExistence type="predicted"/>
<evidence type="ECO:0000313" key="1">
    <source>
        <dbReference type="EMBL" id="ARU92504.1"/>
    </source>
</evidence>
<organism evidence="1 4">
    <name type="scientific">Tatumella citrea</name>
    <name type="common">Pantoea citrea</name>
    <dbReference type="NCBI Taxonomy" id="53336"/>
    <lineage>
        <taxon>Bacteria</taxon>
        <taxon>Pseudomonadati</taxon>
        <taxon>Pseudomonadota</taxon>
        <taxon>Gammaproteobacteria</taxon>
        <taxon>Enterobacterales</taxon>
        <taxon>Erwiniaceae</taxon>
        <taxon>Tatumella</taxon>
    </lineage>
</organism>
<dbReference type="AlphaFoldDB" id="A0A1Y0LFU5"/>
<evidence type="ECO:0000313" key="2">
    <source>
        <dbReference type="EMBL" id="ARU96539.1"/>
    </source>
</evidence>
<name>A0A1Y0LFU5_TATCI</name>
<gene>
    <name evidence="1" type="ORF">A7K98_01020</name>
    <name evidence="2" type="ORF">A7K99_01020</name>
</gene>
<evidence type="ECO:0000313" key="3">
    <source>
        <dbReference type="Proteomes" id="UP000195729"/>
    </source>
</evidence>
<dbReference type="EMBL" id="CP015581">
    <property type="protein sequence ID" value="ARU96539.1"/>
    <property type="molecule type" value="Genomic_DNA"/>
</dbReference>
<evidence type="ECO:0000313" key="4">
    <source>
        <dbReference type="Proteomes" id="UP000195814"/>
    </source>
</evidence>
<dbReference type="Proteomes" id="UP000195729">
    <property type="component" value="Chromosome"/>
</dbReference>